<feature type="compositionally biased region" description="Low complexity" evidence="5">
    <location>
        <begin position="254"/>
        <end position="271"/>
    </location>
</feature>
<comment type="similarity">
    <text evidence="4">Belongs to the bacterial secretin family.</text>
</comment>
<feature type="compositionally biased region" description="Gly residues" evidence="5">
    <location>
        <begin position="195"/>
        <end position="215"/>
    </location>
</feature>
<evidence type="ECO:0000256" key="5">
    <source>
        <dbReference type="SAM" id="MobiDB-lite"/>
    </source>
</evidence>
<feature type="domain" description="Secretin/TonB short N-terminal" evidence="7">
    <location>
        <begin position="110"/>
        <end position="160"/>
    </location>
</feature>
<dbReference type="EMBL" id="OW150024">
    <property type="protein sequence ID" value="CAH2032357.1"/>
    <property type="molecule type" value="Genomic_DNA"/>
</dbReference>
<dbReference type="InterPro" id="IPR011662">
    <property type="entry name" value="Secretin/TonB_short_N"/>
</dbReference>
<gene>
    <name evidence="8" type="ORF">GEAMG1_2521</name>
</gene>
<evidence type="ECO:0000256" key="1">
    <source>
        <dbReference type="ARBA" id="ARBA00022448"/>
    </source>
</evidence>
<dbReference type="PROSITE" id="PS51257">
    <property type="entry name" value="PROKAR_LIPOPROTEIN"/>
    <property type="match status" value="1"/>
</dbReference>
<dbReference type="NCBIfam" id="TIGR02519">
    <property type="entry name" value="pilus_MshL"/>
    <property type="match status" value="1"/>
</dbReference>
<evidence type="ECO:0000313" key="9">
    <source>
        <dbReference type="Proteomes" id="UP001295463"/>
    </source>
</evidence>
<organism evidence="8 9">
    <name type="scientific">Trichlorobacter ammonificans</name>
    <dbReference type="NCBI Taxonomy" id="2916410"/>
    <lineage>
        <taxon>Bacteria</taxon>
        <taxon>Pseudomonadati</taxon>
        <taxon>Thermodesulfobacteriota</taxon>
        <taxon>Desulfuromonadia</taxon>
        <taxon>Geobacterales</taxon>
        <taxon>Geobacteraceae</taxon>
        <taxon>Trichlorobacter</taxon>
    </lineage>
</organism>
<reference evidence="8 9" key="1">
    <citation type="submission" date="2022-03" db="EMBL/GenBank/DDBJ databases">
        <authorList>
            <person name="Koch H."/>
        </authorList>
    </citation>
    <scope>NUCLEOTIDE SEQUENCE [LARGE SCALE GENOMIC DNA]</scope>
    <source>
        <strain evidence="8 9">G1</strain>
    </source>
</reference>
<evidence type="ECO:0000256" key="3">
    <source>
        <dbReference type="ARBA" id="ARBA00023237"/>
    </source>
</evidence>
<dbReference type="InterPro" id="IPR001775">
    <property type="entry name" value="GspD/PilQ"/>
</dbReference>
<feature type="chain" id="PRO_5046144513" evidence="6">
    <location>
        <begin position="26"/>
        <end position="569"/>
    </location>
</feature>
<proteinExistence type="inferred from homology"/>
<dbReference type="PROSITE" id="PS00875">
    <property type="entry name" value="T2SP_D"/>
    <property type="match status" value="1"/>
</dbReference>
<evidence type="ECO:0000259" key="7">
    <source>
        <dbReference type="SMART" id="SM00965"/>
    </source>
</evidence>
<evidence type="ECO:0000256" key="2">
    <source>
        <dbReference type="ARBA" id="ARBA00023136"/>
    </source>
</evidence>
<dbReference type="PANTHER" id="PTHR30332:SF17">
    <property type="entry name" value="TYPE IV PILIATION SYSTEM PROTEIN DR_0774-RELATED"/>
    <property type="match status" value="1"/>
</dbReference>
<dbReference type="InterPro" id="IPR004845">
    <property type="entry name" value="T2SS_GspD_CS"/>
</dbReference>
<name>A0ABN8HLW6_9BACT</name>
<dbReference type="PRINTS" id="PR00811">
    <property type="entry name" value="BCTERIALGSPD"/>
</dbReference>
<keyword evidence="3" id="KW-0998">Cell outer membrane</keyword>
<dbReference type="RefSeq" id="WP_305733112.1">
    <property type="nucleotide sequence ID" value="NZ_OW150024.1"/>
</dbReference>
<dbReference type="Proteomes" id="UP001295463">
    <property type="component" value="Chromosome"/>
</dbReference>
<dbReference type="InterPro" id="IPR004846">
    <property type="entry name" value="T2SS/T3SS_dom"/>
</dbReference>
<keyword evidence="1" id="KW-0813">Transport</keyword>
<evidence type="ECO:0000256" key="4">
    <source>
        <dbReference type="RuleBase" id="RU004003"/>
    </source>
</evidence>
<keyword evidence="9" id="KW-1185">Reference proteome</keyword>
<accession>A0ABN8HLW6</accession>
<protein>
    <submittedName>
        <fullName evidence="8">MSHA biogenesis protein MshL</fullName>
    </submittedName>
</protein>
<dbReference type="InterPro" id="IPR013358">
    <property type="entry name" value="Pilus_biogenesis_MshL"/>
</dbReference>
<dbReference type="SMART" id="SM00965">
    <property type="entry name" value="STN"/>
    <property type="match status" value="1"/>
</dbReference>
<feature type="signal peptide" evidence="6">
    <location>
        <begin position="1"/>
        <end position="25"/>
    </location>
</feature>
<evidence type="ECO:0000256" key="6">
    <source>
        <dbReference type="SAM" id="SignalP"/>
    </source>
</evidence>
<dbReference type="PANTHER" id="PTHR30332">
    <property type="entry name" value="PROBABLE GENERAL SECRETION PATHWAY PROTEIN D"/>
    <property type="match status" value="1"/>
</dbReference>
<keyword evidence="2" id="KW-0472">Membrane</keyword>
<feature type="region of interest" description="Disordered" evidence="5">
    <location>
        <begin position="195"/>
        <end position="221"/>
    </location>
</feature>
<feature type="region of interest" description="Disordered" evidence="5">
    <location>
        <begin position="252"/>
        <end position="279"/>
    </location>
</feature>
<keyword evidence="6" id="KW-0732">Signal</keyword>
<evidence type="ECO:0000313" key="8">
    <source>
        <dbReference type="EMBL" id="CAH2032357.1"/>
    </source>
</evidence>
<dbReference type="Pfam" id="PF00263">
    <property type="entry name" value="Secretin"/>
    <property type="match status" value="1"/>
</dbReference>
<sequence>MVAKAGRWIRPVAAALLCGMLAACANTPPVAPRPAAEQPLVPAARSEEPFVQSNLQVLQNRAPQPSPLKTPDYQPVSDDVSPARTKLVNIQTRNSALGDVLHVIADAAGLNLIIGPGIQQDRPVTITLKRVTAEDALSTILNSADYFYSIRDNILLVEATGTKIFELGHPAMVQGYSVDVGGDILGSAAGLTAGGGSGSGSSSGSGTSGGSGGSGSSNIRGTVNQSIKHDAKAFDFWESLEKSLNVLLNKKEGAAGNPSGTGPASGNPAAGAPGGQHPQQNVVINRLTGTIMVTATRTNLAAIEKFLDTLKASLNRQVLVEARIIEVQLNDATTFGIDWDFLANAKWFNSTGAITGGFGALANTAADVMKTGTFRLGYAGGNVNGLLTALKTQGEVKTLSNPRISVMNGQTALLSVGRNTNYISKVTSTTTSASPPVTTFSVETSNVLSGMMIGLAPNINSRGEIAMTVTPIISDLIKLDPKDVGSGDNKTSINVPTVDLRELSTTIKVRSGEMIVIGGLISNKNSLQDEKIPMLGDIPWLGTLFSRKNYEDKRTELVVVLQPYLVGGE</sequence>
<dbReference type="Gene3D" id="3.30.1370.130">
    <property type="match status" value="1"/>
</dbReference>
<dbReference type="InterPro" id="IPR050810">
    <property type="entry name" value="Bact_Secretion_Sys_Channel"/>
</dbReference>